<gene>
    <name evidence="2" type="ORF">BD626DRAFT_635362</name>
</gene>
<feature type="region of interest" description="Disordered" evidence="1">
    <location>
        <begin position="1"/>
        <end position="20"/>
    </location>
</feature>
<evidence type="ECO:0000313" key="3">
    <source>
        <dbReference type="Proteomes" id="UP000320762"/>
    </source>
</evidence>
<evidence type="ECO:0000256" key="1">
    <source>
        <dbReference type="SAM" id="MobiDB-lite"/>
    </source>
</evidence>
<organism evidence="2 3">
    <name type="scientific">Schizophyllum amplum</name>
    <dbReference type="NCBI Taxonomy" id="97359"/>
    <lineage>
        <taxon>Eukaryota</taxon>
        <taxon>Fungi</taxon>
        <taxon>Dikarya</taxon>
        <taxon>Basidiomycota</taxon>
        <taxon>Agaricomycotina</taxon>
        <taxon>Agaricomycetes</taxon>
        <taxon>Agaricomycetidae</taxon>
        <taxon>Agaricales</taxon>
        <taxon>Schizophyllaceae</taxon>
        <taxon>Schizophyllum</taxon>
    </lineage>
</organism>
<protein>
    <submittedName>
        <fullName evidence="2">Uncharacterized protein</fullName>
    </submittedName>
</protein>
<keyword evidence="3" id="KW-1185">Reference proteome</keyword>
<name>A0A550BWE8_9AGAR</name>
<feature type="region of interest" description="Disordered" evidence="1">
    <location>
        <begin position="253"/>
        <end position="287"/>
    </location>
</feature>
<accession>A0A550BWE8</accession>
<comment type="caution">
    <text evidence="2">The sequence shown here is derived from an EMBL/GenBank/DDBJ whole genome shotgun (WGS) entry which is preliminary data.</text>
</comment>
<dbReference type="Proteomes" id="UP000320762">
    <property type="component" value="Unassembled WGS sequence"/>
</dbReference>
<sequence length="343" mass="36098">MSSPSPHSAQALVKKEDPVIRIKNEESDHVVSYDNGPAPAPTHHQSVPADDKALVKREPSAPVKREPSVPAPATALSAEALFIHDNITAPNVDSRGFAYEGATDGDSVPPSLSDTNSTYALANGPVRAVSPAPAPLAVANAPHVVPHAPPAVLQAPQVVPQVLQRVVPAVAAAHVRAVVHLLDRMSEQLCTAVLANQIASPHLRAIIMALATDIRQSNEAQGLSPSAGVAPPTAGPMLMAGAYLPPQNYGIVPHAPGQAHEGQAGEAHQNAAQRRADDRRRRREVSQQRVVGVYRGTRARRRRAARGISDQLLRLHNESFPAVTPLDDASIIAECASAVPSEA</sequence>
<feature type="compositionally biased region" description="Basic and acidic residues" evidence="1">
    <location>
        <begin position="49"/>
        <end position="67"/>
    </location>
</feature>
<proteinExistence type="predicted"/>
<dbReference type="EMBL" id="VDMD01000057">
    <property type="protein sequence ID" value="TRM56855.1"/>
    <property type="molecule type" value="Genomic_DNA"/>
</dbReference>
<reference evidence="2 3" key="1">
    <citation type="journal article" date="2019" name="New Phytol.">
        <title>Comparative genomics reveals unique wood-decay strategies and fruiting body development in the Schizophyllaceae.</title>
        <authorList>
            <person name="Almasi E."/>
            <person name="Sahu N."/>
            <person name="Krizsan K."/>
            <person name="Balint B."/>
            <person name="Kovacs G.M."/>
            <person name="Kiss B."/>
            <person name="Cseklye J."/>
            <person name="Drula E."/>
            <person name="Henrissat B."/>
            <person name="Nagy I."/>
            <person name="Chovatia M."/>
            <person name="Adam C."/>
            <person name="LaButti K."/>
            <person name="Lipzen A."/>
            <person name="Riley R."/>
            <person name="Grigoriev I.V."/>
            <person name="Nagy L.G."/>
        </authorList>
    </citation>
    <scope>NUCLEOTIDE SEQUENCE [LARGE SCALE GENOMIC DNA]</scope>
    <source>
        <strain evidence="2 3">NL-1724</strain>
    </source>
</reference>
<evidence type="ECO:0000313" key="2">
    <source>
        <dbReference type="EMBL" id="TRM56855.1"/>
    </source>
</evidence>
<feature type="region of interest" description="Disordered" evidence="1">
    <location>
        <begin position="25"/>
        <end position="70"/>
    </location>
</feature>
<dbReference type="AlphaFoldDB" id="A0A550BWE8"/>